<dbReference type="PROSITE" id="PS01031">
    <property type="entry name" value="SHSP"/>
    <property type="match status" value="1"/>
</dbReference>
<gene>
    <name evidence="4" type="ORF">ACFPH6_03275</name>
</gene>
<evidence type="ECO:0000259" key="3">
    <source>
        <dbReference type="PROSITE" id="PS01031"/>
    </source>
</evidence>
<reference evidence="5" key="1">
    <citation type="journal article" date="2019" name="Int. J. Syst. Evol. Microbiol.">
        <title>The Global Catalogue of Microorganisms (GCM) 10K type strain sequencing project: providing services to taxonomists for standard genome sequencing and annotation.</title>
        <authorList>
            <consortium name="The Broad Institute Genomics Platform"/>
            <consortium name="The Broad Institute Genome Sequencing Center for Infectious Disease"/>
            <person name="Wu L."/>
            <person name="Ma J."/>
        </authorList>
    </citation>
    <scope>NUCLEOTIDE SEQUENCE [LARGE SCALE GENOMIC DNA]</scope>
    <source>
        <strain evidence="5">DT43</strain>
    </source>
</reference>
<protein>
    <submittedName>
        <fullName evidence="4">Hsp20/alpha crystallin family protein</fullName>
    </submittedName>
</protein>
<evidence type="ECO:0000313" key="5">
    <source>
        <dbReference type="Proteomes" id="UP001596012"/>
    </source>
</evidence>
<dbReference type="Proteomes" id="UP001596012">
    <property type="component" value="Unassembled WGS sequence"/>
</dbReference>
<keyword evidence="5" id="KW-1185">Reference proteome</keyword>
<sequence length="139" mass="14884">MTTTIERLPGRSMLSAPTDWAEAGFPVMDTVPETHGIHVEERLTDGTYVLLAELPGVDAEDIEITITGGVLTLRAQRSVVTAEKQFVYGHYTPLPTGAKGDEATANYQHGVLTITMPVLETGLGTGATPVREPLRVTVP</sequence>
<dbReference type="SUPFAM" id="SSF49764">
    <property type="entry name" value="HSP20-like chaperones"/>
    <property type="match status" value="1"/>
</dbReference>
<comment type="caution">
    <text evidence="4">The sequence shown here is derived from an EMBL/GenBank/DDBJ whole genome shotgun (WGS) entry which is preliminary data.</text>
</comment>
<dbReference type="RefSeq" id="WP_386337020.1">
    <property type="nucleotide sequence ID" value="NZ_JBHSFG010000006.1"/>
</dbReference>
<evidence type="ECO:0000256" key="1">
    <source>
        <dbReference type="PROSITE-ProRule" id="PRU00285"/>
    </source>
</evidence>
<dbReference type="EMBL" id="JBHSFG010000006">
    <property type="protein sequence ID" value="MFC4463633.1"/>
    <property type="molecule type" value="Genomic_DNA"/>
</dbReference>
<feature type="domain" description="SHSP" evidence="3">
    <location>
        <begin position="30"/>
        <end position="133"/>
    </location>
</feature>
<dbReference type="InterPro" id="IPR008978">
    <property type="entry name" value="HSP20-like_chaperone"/>
</dbReference>
<accession>A0ABV8YE82</accession>
<proteinExistence type="inferred from homology"/>
<evidence type="ECO:0000313" key="4">
    <source>
        <dbReference type="EMBL" id="MFC4463633.1"/>
    </source>
</evidence>
<comment type="similarity">
    <text evidence="1 2">Belongs to the small heat shock protein (HSP20) family.</text>
</comment>
<dbReference type="Gene3D" id="2.60.40.790">
    <property type="match status" value="1"/>
</dbReference>
<dbReference type="Pfam" id="PF00011">
    <property type="entry name" value="HSP20"/>
    <property type="match status" value="1"/>
</dbReference>
<dbReference type="InterPro" id="IPR002068">
    <property type="entry name" value="A-crystallin/Hsp20_dom"/>
</dbReference>
<evidence type="ECO:0000256" key="2">
    <source>
        <dbReference type="RuleBase" id="RU003616"/>
    </source>
</evidence>
<name>A0ABV8YE82_9ACTN</name>
<dbReference type="CDD" id="cd06464">
    <property type="entry name" value="ACD_sHsps-like"/>
    <property type="match status" value="1"/>
</dbReference>
<organism evidence="4 5">
    <name type="scientific">Streptomyces xiangluensis</name>
    <dbReference type="NCBI Taxonomy" id="2665720"/>
    <lineage>
        <taxon>Bacteria</taxon>
        <taxon>Bacillati</taxon>
        <taxon>Actinomycetota</taxon>
        <taxon>Actinomycetes</taxon>
        <taxon>Kitasatosporales</taxon>
        <taxon>Streptomycetaceae</taxon>
        <taxon>Streptomyces</taxon>
    </lineage>
</organism>